<dbReference type="Proteomes" id="UP000557204">
    <property type="component" value="Unassembled WGS sequence"/>
</dbReference>
<dbReference type="InterPro" id="IPR039422">
    <property type="entry name" value="MarR/SlyA-like"/>
</dbReference>
<protein>
    <recommendedName>
        <fullName evidence="7">HTH-type transcriptional regulator MgrA</fullName>
    </recommendedName>
</protein>
<dbReference type="GO" id="GO:0005737">
    <property type="term" value="C:cytoplasm"/>
    <property type="evidence" value="ECO:0007669"/>
    <property type="project" value="UniProtKB-SubCell"/>
</dbReference>
<dbReference type="GO" id="GO:0003700">
    <property type="term" value="F:DNA-binding transcription factor activity"/>
    <property type="evidence" value="ECO:0007669"/>
    <property type="project" value="InterPro"/>
</dbReference>
<dbReference type="PANTHER" id="PTHR33164">
    <property type="entry name" value="TRANSCRIPTIONAL REGULATOR, MARR FAMILY"/>
    <property type="match status" value="1"/>
</dbReference>
<keyword evidence="6" id="KW-0804">Transcription</keyword>
<dbReference type="EMBL" id="JABFAJ010000010">
    <property type="protein sequence ID" value="NNU26976.1"/>
    <property type="molecule type" value="Genomic_DNA"/>
</dbReference>
<organism evidence="9 10">
    <name type="scientific">Isoptericola sediminis</name>
    <dbReference type="NCBI Taxonomy" id="2733572"/>
    <lineage>
        <taxon>Bacteria</taxon>
        <taxon>Bacillati</taxon>
        <taxon>Actinomycetota</taxon>
        <taxon>Actinomycetes</taxon>
        <taxon>Micrococcales</taxon>
        <taxon>Promicromonosporaceae</taxon>
        <taxon>Isoptericola</taxon>
    </lineage>
</organism>
<proteinExistence type="predicted"/>
<keyword evidence="4" id="KW-0843">Virulence</keyword>
<evidence type="ECO:0000256" key="2">
    <source>
        <dbReference type="ARBA" id="ARBA00022490"/>
    </source>
</evidence>
<keyword evidence="10" id="KW-1185">Reference proteome</keyword>
<gene>
    <name evidence="9" type="ORF">HLI28_05370</name>
</gene>
<evidence type="ECO:0000256" key="7">
    <source>
        <dbReference type="ARBA" id="ARBA00040307"/>
    </source>
</evidence>
<keyword evidence="5" id="KW-0238">DNA-binding</keyword>
<dbReference type="SUPFAM" id="SSF46785">
    <property type="entry name" value="Winged helix' DNA-binding domain"/>
    <property type="match status" value="1"/>
</dbReference>
<keyword evidence="3" id="KW-0805">Transcription regulation</keyword>
<dbReference type="Gene3D" id="1.10.10.10">
    <property type="entry name" value="Winged helix-like DNA-binding domain superfamily/Winged helix DNA-binding domain"/>
    <property type="match status" value="1"/>
</dbReference>
<evidence type="ECO:0000259" key="8">
    <source>
        <dbReference type="PROSITE" id="PS50995"/>
    </source>
</evidence>
<evidence type="ECO:0000256" key="1">
    <source>
        <dbReference type="ARBA" id="ARBA00004496"/>
    </source>
</evidence>
<dbReference type="InterPro" id="IPR000835">
    <property type="entry name" value="HTH_MarR-typ"/>
</dbReference>
<keyword evidence="2" id="KW-0963">Cytoplasm</keyword>
<evidence type="ECO:0000313" key="10">
    <source>
        <dbReference type="Proteomes" id="UP000557204"/>
    </source>
</evidence>
<feature type="domain" description="HTH marR-type" evidence="8">
    <location>
        <begin position="11"/>
        <end position="145"/>
    </location>
</feature>
<dbReference type="InterPro" id="IPR023187">
    <property type="entry name" value="Tscrpt_reg_MarR-type_CS"/>
</dbReference>
<name>A0A849JUB9_9MICO</name>
<dbReference type="GO" id="GO:0003677">
    <property type="term" value="F:DNA binding"/>
    <property type="evidence" value="ECO:0007669"/>
    <property type="project" value="UniProtKB-KW"/>
</dbReference>
<evidence type="ECO:0000313" key="9">
    <source>
        <dbReference type="EMBL" id="NNU26976.1"/>
    </source>
</evidence>
<dbReference type="GO" id="GO:0006950">
    <property type="term" value="P:response to stress"/>
    <property type="evidence" value="ECO:0007669"/>
    <property type="project" value="TreeGrafter"/>
</dbReference>
<dbReference type="AlphaFoldDB" id="A0A849JUB9"/>
<evidence type="ECO:0000256" key="5">
    <source>
        <dbReference type="ARBA" id="ARBA00023125"/>
    </source>
</evidence>
<evidence type="ECO:0000256" key="4">
    <source>
        <dbReference type="ARBA" id="ARBA00023026"/>
    </source>
</evidence>
<accession>A0A849JUB9</accession>
<dbReference type="RefSeq" id="WP_171246483.1">
    <property type="nucleotide sequence ID" value="NZ_JABFAJ010000010.1"/>
</dbReference>
<dbReference type="InterPro" id="IPR055166">
    <property type="entry name" value="Transc_reg_Sar_Rot_HTH"/>
</dbReference>
<comment type="caution">
    <text evidence="9">The sequence shown here is derived from an EMBL/GenBank/DDBJ whole genome shotgun (WGS) entry which is preliminary data.</text>
</comment>
<dbReference type="Pfam" id="PF22381">
    <property type="entry name" value="Staph_reg_Sar_Rot"/>
    <property type="match status" value="1"/>
</dbReference>
<dbReference type="InterPro" id="IPR036390">
    <property type="entry name" value="WH_DNA-bd_sf"/>
</dbReference>
<comment type="subcellular location">
    <subcellularLocation>
        <location evidence="1">Cytoplasm</location>
    </subcellularLocation>
</comment>
<sequence>MDRPVDPLALETQVCFALSAASRAMVSLYRPVLEPLGLTHPQYLVLLGLWEDAGAGRTTTATGLAGRLYLDPGTLSPLLKRLEQQGLLERRRSAADGRVVEVHLTEAGRALRSEAVEVPGRVVAASGLGLDDLERVRAASAAVISAAHRDAAPTVDP</sequence>
<dbReference type="PANTHER" id="PTHR33164:SF5">
    <property type="entry name" value="ORGANIC HYDROPEROXIDE RESISTANCE TRANSCRIPTIONAL REGULATOR"/>
    <property type="match status" value="1"/>
</dbReference>
<reference evidence="9 10" key="1">
    <citation type="submission" date="2020-05" db="EMBL/GenBank/DDBJ databases">
        <title>Genome sequence of Isoptericola sp. JC619 isolated from Chilika lagoon, India.</title>
        <authorList>
            <person name="Kumar D."/>
            <person name="Appam K."/>
            <person name="Gandham S."/>
            <person name="Uppada J."/>
            <person name="Sasikala C."/>
            <person name="Venkata Ramana C."/>
        </authorList>
    </citation>
    <scope>NUCLEOTIDE SEQUENCE [LARGE SCALE GENOMIC DNA]</scope>
    <source>
        <strain evidence="9 10">JC619</strain>
    </source>
</reference>
<dbReference type="PROSITE" id="PS50995">
    <property type="entry name" value="HTH_MARR_2"/>
    <property type="match status" value="1"/>
</dbReference>
<dbReference type="SMART" id="SM00347">
    <property type="entry name" value="HTH_MARR"/>
    <property type="match status" value="1"/>
</dbReference>
<evidence type="ECO:0000256" key="3">
    <source>
        <dbReference type="ARBA" id="ARBA00023015"/>
    </source>
</evidence>
<dbReference type="InterPro" id="IPR036388">
    <property type="entry name" value="WH-like_DNA-bd_sf"/>
</dbReference>
<evidence type="ECO:0000256" key="6">
    <source>
        <dbReference type="ARBA" id="ARBA00023163"/>
    </source>
</evidence>
<dbReference type="PROSITE" id="PS01117">
    <property type="entry name" value="HTH_MARR_1"/>
    <property type="match status" value="1"/>
</dbReference>